<dbReference type="HAMAP" id="MF_01930">
    <property type="entry name" value="PurN"/>
    <property type="match status" value="1"/>
</dbReference>
<dbReference type="PANTHER" id="PTHR43369:SF2">
    <property type="entry name" value="PHOSPHORIBOSYLGLYCINAMIDE FORMYLTRANSFERASE"/>
    <property type="match status" value="1"/>
</dbReference>
<dbReference type="GO" id="GO:0005829">
    <property type="term" value="C:cytosol"/>
    <property type="evidence" value="ECO:0007669"/>
    <property type="project" value="TreeGrafter"/>
</dbReference>
<dbReference type="InterPro" id="IPR002376">
    <property type="entry name" value="Formyl_transf_N"/>
</dbReference>
<comment type="similarity">
    <text evidence="4 6">Belongs to the GART family.</text>
</comment>
<feature type="site" description="Raises pKa of active site His" evidence="6">
    <location>
        <position position="141"/>
    </location>
</feature>
<proteinExistence type="inferred from homology"/>
<dbReference type="EMBL" id="VUNM01000014">
    <property type="protein sequence ID" value="MST89357.1"/>
    <property type="molecule type" value="Genomic_DNA"/>
</dbReference>
<reference evidence="8 9" key="1">
    <citation type="submission" date="2019-08" db="EMBL/GenBank/DDBJ databases">
        <title>In-depth cultivation of the pig gut microbiome towards novel bacterial diversity and tailored functional studies.</title>
        <authorList>
            <person name="Wylensek D."/>
            <person name="Hitch T.C.A."/>
            <person name="Clavel T."/>
        </authorList>
    </citation>
    <scope>NUCLEOTIDE SEQUENCE [LARGE SCALE GENOMIC DNA]</scope>
    <source>
        <strain evidence="8 9">CA-Schmier-601-WT-3</strain>
    </source>
</reference>
<evidence type="ECO:0000256" key="2">
    <source>
        <dbReference type="ARBA" id="ARBA00022679"/>
    </source>
</evidence>
<dbReference type="PANTHER" id="PTHR43369">
    <property type="entry name" value="PHOSPHORIBOSYLGLYCINAMIDE FORMYLTRANSFERASE"/>
    <property type="match status" value="1"/>
</dbReference>
<comment type="catalytic activity">
    <reaction evidence="5 6">
        <text>N(1)-(5-phospho-beta-D-ribosyl)glycinamide + (6R)-10-formyltetrahydrofolate = N(2)-formyl-N(1)-(5-phospho-beta-D-ribosyl)glycinamide + (6S)-5,6,7,8-tetrahydrofolate + H(+)</text>
        <dbReference type="Rhea" id="RHEA:15053"/>
        <dbReference type="ChEBI" id="CHEBI:15378"/>
        <dbReference type="ChEBI" id="CHEBI:57453"/>
        <dbReference type="ChEBI" id="CHEBI:143788"/>
        <dbReference type="ChEBI" id="CHEBI:147286"/>
        <dbReference type="ChEBI" id="CHEBI:195366"/>
        <dbReference type="EC" id="2.1.2.2"/>
    </reaction>
</comment>
<comment type="caution">
    <text evidence="6">Lacks conserved residue(s) required for the propagation of feature annotation.</text>
</comment>
<evidence type="ECO:0000313" key="9">
    <source>
        <dbReference type="Proteomes" id="UP000442619"/>
    </source>
</evidence>
<dbReference type="InterPro" id="IPR004607">
    <property type="entry name" value="GART"/>
</dbReference>
<gene>
    <name evidence="6" type="primary">purN</name>
    <name evidence="8" type="ORF">FYJ79_07180</name>
</gene>
<evidence type="ECO:0000313" key="8">
    <source>
        <dbReference type="EMBL" id="MST89357.1"/>
    </source>
</evidence>
<keyword evidence="2 6" id="KW-0808">Transferase</keyword>
<dbReference type="RefSeq" id="WP_154516093.1">
    <property type="nucleotide sequence ID" value="NZ_JAQXUV010000012.1"/>
</dbReference>
<feature type="domain" description="Formyl transferase N-terminal" evidence="7">
    <location>
        <begin position="3"/>
        <end position="178"/>
    </location>
</feature>
<dbReference type="InterPro" id="IPR036477">
    <property type="entry name" value="Formyl_transf_N_sf"/>
</dbReference>
<dbReference type="PROSITE" id="PS00373">
    <property type="entry name" value="GART"/>
    <property type="match status" value="1"/>
</dbReference>
<dbReference type="NCBIfam" id="TIGR00639">
    <property type="entry name" value="PurN"/>
    <property type="match status" value="1"/>
</dbReference>
<evidence type="ECO:0000256" key="6">
    <source>
        <dbReference type="HAMAP-Rule" id="MF_01930"/>
    </source>
</evidence>
<keyword evidence="3 6" id="KW-0658">Purine biosynthesis</keyword>
<evidence type="ECO:0000259" key="7">
    <source>
        <dbReference type="Pfam" id="PF00551"/>
    </source>
</evidence>
<feature type="binding site" evidence="6">
    <location>
        <position position="58"/>
    </location>
    <ligand>
        <name>(6R)-10-formyltetrahydrofolate</name>
        <dbReference type="ChEBI" id="CHEBI:195366"/>
    </ligand>
</feature>
<dbReference type="Gene3D" id="3.40.50.170">
    <property type="entry name" value="Formyl transferase, N-terminal domain"/>
    <property type="match status" value="1"/>
</dbReference>
<sequence>MLNIAVCISGGGTDLQSVIDACERGEINGAIKLVISNRKNAYGLTRAKNHGIQAEVIRDEEAILERFAQEKIDLIVLAGYLAIVGEKTIQTYRNRIINIHPSLIPSFCGPGMYGMHVHNAVYKRGVRYSGCTVHFVTEDVDAGPIILQQAVDIYDVKSPEEIQERVLEEEHKILPKAVQLFCDGKLKVVDERVEIEE</sequence>
<dbReference type="GO" id="GO:0006189">
    <property type="term" value="P:'de novo' IMP biosynthetic process"/>
    <property type="evidence" value="ECO:0007669"/>
    <property type="project" value="UniProtKB-UniRule"/>
</dbReference>
<keyword evidence="9" id="KW-1185">Reference proteome</keyword>
<evidence type="ECO:0000256" key="3">
    <source>
        <dbReference type="ARBA" id="ARBA00022755"/>
    </source>
</evidence>
<dbReference type="InterPro" id="IPR001555">
    <property type="entry name" value="GART_AS"/>
</dbReference>
<dbReference type="SUPFAM" id="SSF53328">
    <property type="entry name" value="Formyltransferase"/>
    <property type="match status" value="1"/>
</dbReference>
<dbReference type="Proteomes" id="UP000442619">
    <property type="component" value="Unassembled WGS sequence"/>
</dbReference>
<comment type="pathway">
    <text evidence="1 6">Purine metabolism; IMP biosynthesis via de novo pathway; N(2)-formyl-N(1)-(5-phospho-D-ribosyl)glycinamide from N(1)-(5-phospho-D-ribosyl)glycinamide (10-formyl THF route): step 1/1.</text>
</comment>
<dbReference type="UniPathway" id="UPA00074">
    <property type="reaction ID" value="UER00126"/>
</dbReference>
<name>A0A844FTU2_9FIRM</name>
<dbReference type="EC" id="2.1.2.2" evidence="6"/>
<comment type="caution">
    <text evidence="8">The sequence shown here is derived from an EMBL/GenBank/DDBJ whole genome shotgun (WGS) entry which is preliminary data.</text>
</comment>
<evidence type="ECO:0000256" key="5">
    <source>
        <dbReference type="ARBA" id="ARBA00047664"/>
    </source>
</evidence>
<dbReference type="GO" id="GO:0004644">
    <property type="term" value="F:phosphoribosylglycinamide formyltransferase activity"/>
    <property type="evidence" value="ECO:0007669"/>
    <property type="project" value="UniProtKB-UniRule"/>
</dbReference>
<comment type="function">
    <text evidence="6">Catalyzes the transfer of a formyl group from 10-formyltetrahydrofolate to 5-phospho-ribosyl-glycinamide (GAR), producing 5-phospho-ribosyl-N-formylglycinamide (FGAR) and tetrahydrofolate.</text>
</comment>
<organism evidence="8 9">
    <name type="scientific">Sharpea porci</name>
    <dbReference type="NCBI Taxonomy" id="2652286"/>
    <lineage>
        <taxon>Bacteria</taxon>
        <taxon>Bacillati</taxon>
        <taxon>Bacillota</taxon>
        <taxon>Erysipelotrichia</taxon>
        <taxon>Erysipelotrichales</taxon>
        <taxon>Coprobacillaceae</taxon>
        <taxon>Sharpea</taxon>
    </lineage>
</organism>
<dbReference type="Pfam" id="PF00551">
    <property type="entry name" value="Formyl_trans_N"/>
    <property type="match status" value="1"/>
</dbReference>
<evidence type="ECO:0000256" key="4">
    <source>
        <dbReference type="ARBA" id="ARBA00038440"/>
    </source>
</evidence>
<protein>
    <recommendedName>
        <fullName evidence="6">Phosphoribosylglycinamide formyltransferase</fullName>
        <ecNumber evidence="6">2.1.2.2</ecNumber>
    </recommendedName>
    <alternativeName>
        <fullName evidence="6">5'-phosphoribosylglycinamide transformylase</fullName>
    </alternativeName>
    <alternativeName>
        <fullName evidence="6">GAR transformylase</fullName>
        <shortName evidence="6">GART</shortName>
    </alternativeName>
</protein>
<feature type="active site" description="Proton donor" evidence="6">
    <location>
        <position position="100"/>
    </location>
</feature>
<dbReference type="CDD" id="cd08645">
    <property type="entry name" value="FMT_core_GART"/>
    <property type="match status" value="1"/>
</dbReference>
<accession>A0A844FTU2</accession>
<feature type="binding site" evidence="6">
    <location>
        <position position="98"/>
    </location>
    <ligand>
        <name>(6R)-10-formyltetrahydrofolate</name>
        <dbReference type="ChEBI" id="CHEBI:195366"/>
    </ligand>
</feature>
<dbReference type="AlphaFoldDB" id="A0A844FTU2"/>
<evidence type="ECO:0000256" key="1">
    <source>
        <dbReference type="ARBA" id="ARBA00005054"/>
    </source>
</evidence>